<evidence type="ECO:0008006" key="8">
    <source>
        <dbReference type="Google" id="ProtNLM"/>
    </source>
</evidence>
<feature type="transmembrane region" description="Helical" evidence="5">
    <location>
        <begin position="40"/>
        <end position="58"/>
    </location>
</feature>
<proteinExistence type="predicted"/>
<evidence type="ECO:0000313" key="7">
    <source>
        <dbReference type="Proteomes" id="UP000197153"/>
    </source>
</evidence>
<evidence type="ECO:0000256" key="1">
    <source>
        <dbReference type="ARBA" id="ARBA00004141"/>
    </source>
</evidence>
<evidence type="ECO:0000313" key="6">
    <source>
        <dbReference type="EMBL" id="ASG24531.1"/>
    </source>
</evidence>
<dbReference type="RefSeq" id="WP_088874955.1">
    <property type="nucleotide sequence ID" value="NZ_CP022112.1"/>
</dbReference>
<feature type="transmembrane region" description="Helical" evidence="5">
    <location>
        <begin position="64"/>
        <end position="81"/>
    </location>
</feature>
<feature type="transmembrane region" description="Helical" evidence="5">
    <location>
        <begin position="88"/>
        <end position="105"/>
    </location>
</feature>
<evidence type="ECO:0000256" key="2">
    <source>
        <dbReference type="ARBA" id="ARBA00022692"/>
    </source>
</evidence>
<evidence type="ECO:0000256" key="4">
    <source>
        <dbReference type="ARBA" id="ARBA00023136"/>
    </source>
</evidence>
<dbReference type="GO" id="GO:0016020">
    <property type="term" value="C:membrane"/>
    <property type="evidence" value="ECO:0007669"/>
    <property type="project" value="UniProtKB-SubCell"/>
</dbReference>
<organism evidence="6 7">
    <name type="scientific">Nitrospirillum viridazoti CBAmc</name>
    <dbReference type="NCBI Taxonomy" id="1441467"/>
    <lineage>
        <taxon>Bacteria</taxon>
        <taxon>Pseudomonadati</taxon>
        <taxon>Pseudomonadota</taxon>
        <taxon>Alphaproteobacteria</taxon>
        <taxon>Rhodospirillales</taxon>
        <taxon>Azospirillaceae</taxon>
        <taxon>Nitrospirillum</taxon>
        <taxon>Nitrospirillum viridazoti</taxon>
    </lineage>
</organism>
<gene>
    <name evidence="6" type="ORF">Y958_27070</name>
</gene>
<dbReference type="EMBL" id="CP022112">
    <property type="protein sequence ID" value="ASG24531.1"/>
    <property type="molecule type" value="Genomic_DNA"/>
</dbReference>
<keyword evidence="7" id="KW-1185">Reference proteome</keyword>
<sequence length="106" mass="11292">MPSMLPTWFLAAAFLGAGMFNAIGAFGVRASFIRWGFPGWWCRVTGALEIVVAVLVAFRASRQAGLILGAIIIASAILTVVRRRDFSHLAPLGLFAVLLAVAEAAF</sequence>
<keyword evidence="3 5" id="KW-1133">Transmembrane helix</keyword>
<dbReference type="Proteomes" id="UP000197153">
    <property type="component" value="Chromosome 3"/>
</dbReference>
<dbReference type="InterPro" id="IPR032808">
    <property type="entry name" value="DoxX"/>
</dbReference>
<keyword evidence="2 5" id="KW-0812">Transmembrane</keyword>
<evidence type="ECO:0000256" key="3">
    <source>
        <dbReference type="ARBA" id="ARBA00022989"/>
    </source>
</evidence>
<dbReference type="Pfam" id="PF13564">
    <property type="entry name" value="DoxX_2"/>
    <property type="match status" value="1"/>
</dbReference>
<dbReference type="AlphaFoldDB" id="A0A248K1C7"/>
<protein>
    <recommendedName>
        <fullName evidence="8">DoxX family protein</fullName>
    </recommendedName>
</protein>
<evidence type="ECO:0000256" key="5">
    <source>
        <dbReference type="SAM" id="Phobius"/>
    </source>
</evidence>
<keyword evidence="4 5" id="KW-0472">Membrane</keyword>
<name>A0A248K1C7_9PROT</name>
<feature type="transmembrane region" description="Helical" evidence="5">
    <location>
        <begin position="6"/>
        <end position="28"/>
    </location>
</feature>
<reference evidence="6 7" key="1">
    <citation type="submission" date="2017-06" db="EMBL/GenBank/DDBJ databases">
        <title>Complete genome sequence of Nitrospirillum amazonense strain CBAmC, an endophytic nitrogen-fixing and plant growth-promoting bacterium, isolated from sugarcane.</title>
        <authorList>
            <person name="Schwab S."/>
            <person name="dos Santos Teixeira K.R."/>
            <person name="Simoes Araujo J.L."/>
            <person name="Soares Vidal M."/>
            <person name="Borges de Freitas H.R."/>
            <person name="Rivello Crivelaro A.L."/>
            <person name="Bueno de Camargo Nunes A."/>
            <person name="dos Santos C.M."/>
            <person name="Palmeira da Silva Rosa D."/>
            <person name="da Silva Padilha D."/>
            <person name="da Silva E."/>
            <person name="Araujo Terra L."/>
            <person name="Soares Mendes V."/>
            <person name="Farinelli L."/>
            <person name="Magalhaes Cruz L."/>
            <person name="Baldani J.I."/>
        </authorList>
    </citation>
    <scope>NUCLEOTIDE SEQUENCE [LARGE SCALE GENOMIC DNA]</scope>
    <source>
        <strain evidence="6 7">CBAmC</strain>
    </source>
</reference>
<accession>A0A248K1C7</accession>
<comment type="subcellular location">
    <subcellularLocation>
        <location evidence="1">Membrane</location>
        <topology evidence="1">Multi-pass membrane protein</topology>
    </subcellularLocation>
</comment>
<dbReference type="KEGG" id="nao:Y958_27070"/>